<evidence type="ECO:0000313" key="1">
    <source>
        <dbReference type="EMBL" id="RXW18050.1"/>
    </source>
</evidence>
<protein>
    <submittedName>
        <fullName evidence="1">Uncharacterized protein</fullName>
    </submittedName>
</protein>
<accession>A0A4Q2DE75</accession>
<reference evidence="1 2" key="1">
    <citation type="submission" date="2019-01" db="EMBL/GenBank/DDBJ databases">
        <title>Draft genome sequence of Psathyrella aberdarensis IHI B618.</title>
        <authorList>
            <person name="Buettner E."/>
            <person name="Kellner H."/>
        </authorList>
    </citation>
    <scope>NUCLEOTIDE SEQUENCE [LARGE SCALE GENOMIC DNA]</scope>
    <source>
        <strain evidence="1 2">IHI B618</strain>
    </source>
</reference>
<dbReference type="EMBL" id="SDEE01000294">
    <property type="protein sequence ID" value="RXW18050.1"/>
    <property type="molecule type" value="Genomic_DNA"/>
</dbReference>
<dbReference type="AlphaFoldDB" id="A0A4Q2DE75"/>
<evidence type="ECO:0000313" key="2">
    <source>
        <dbReference type="Proteomes" id="UP000290288"/>
    </source>
</evidence>
<organism evidence="1 2">
    <name type="scientific">Candolleomyces aberdarensis</name>
    <dbReference type="NCBI Taxonomy" id="2316362"/>
    <lineage>
        <taxon>Eukaryota</taxon>
        <taxon>Fungi</taxon>
        <taxon>Dikarya</taxon>
        <taxon>Basidiomycota</taxon>
        <taxon>Agaricomycotina</taxon>
        <taxon>Agaricomycetes</taxon>
        <taxon>Agaricomycetidae</taxon>
        <taxon>Agaricales</taxon>
        <taxon>Agaricineae</taxon>
        <taxon>Psathyrellaceae</taxon>
        <taxon>Candolleomyces</taxon>
    </lineage>
</organism>
<name>A0A4Q2DE75_9AGAR</name>
<keyword evidence="2" id="KW-1185">Reference proteome</keyword>
<proteinExistence type="predicted"/>
<comment type="caution">
    <text evidence="1">The sequence shown here is derived from an EMBL/GenBank/DDBJ whole genome shotgun (WGS) entry which is preliminary data.</text>
</comment>
<dbReference type="Proteomes" id="UP000290288">
    <property type="component" value="Unassembled WGS sequence"/>
</dbReference>
<sequence length="125" mass="13877">MSSITIDSNLHTGSLHQLMLTEIQSCKSAVLHWSCSAGHLVVHFLPILANGKPVSPWKLDEHSHTHFYQTPCCLCPFLDGSATYKRSKIGWVQFLAQTQTGDIYSDGKYVAACAEQRCGYFGMII</sequence>
<dbReference type="OrthoDB" id="2875868at2759"/>
<gene>
    <name evidence="1" type="ORF">EST38_g7806</name>
</gene>